<sequence>QRAARRSSGEGSRPRAAAPGCPSRSRRSLDATASRRARRCCCACSTCATRRCPRCTRRSSRRGKGGRRGSRGTRRALSQRSSSTRPGRALPELARPLHGRRAGVVRGRAGYQRLHLRRLLWGSQGPLGPHRAHPTHRTVDRLRRRGHRLLGGKQRRRRGPTRASGPRPRPCCRHGAALRRRRDARGAAGRRRAALRLRRFFFDAHPRLAAGSCPRAADGAVSQPTVWRWVNKTVQRRAGYGSR</sequence>
<organism evidence="2 3">
    <name type="scientific">Emiliania huxleyi (strain CCMP1516)</name>
    <dbReference type="NCBI Taxonomy" id="280463"/>
    <lineage>
        <taxon>Eukaryota</taxon>
        <taxon>Haptista</taxon>
        <taxon>Haptophyta</taxon>
        <taxon>Prymnesiophyceae</taxon>
        <taxon>Isochrysidales</taxon>
        <taxon>Noelaerhabdaceae</taxon>
        <taxon>Emiliania</taxon>
    </lineage>
</organism>
<accession>A0A0D3I854</accession>
<dbReference type="AlphaFoldDB" id="A0A0D3I854"/>
<dbReference type="KEGG" id="ehx:EMIHUDRAFT_438526"/>
<proteinExistence type="predicted"/>
<reference evidence="3" key="1">
    <citation type="journal article" date="2013" name="Nature">
        <title>Pan genome of the phytoplankton Emiliania underpins its global distribution.</title>
        <authorList>
            <person name="Read B.A."/>
            <person name="Kegel J."/>
            <person name="Klute M.J."/>
            <person name="Kuo A."/>
            <person name="Lefebvre S.C."/>
            <person name="Maumus F."/>
            <person name="Mayer C."/>
            <person name="Miller J."/>
            <person name="Monier A."/>
            <person name="Salamov A."/>
            <person name="Young J."/>
            <person name="Aguilar M."/>
            <person name="Claverie J.M."/>
            <person name="Frickenhaus S."/>
            <person name="Gonzalez K."/>
            <person name="Herman E.K."/>
            <person name="Lin Y.C."/>
            <person name="Napier J."/>
            <person name="Ogata H."/>
            <person name="Sarno A.F."/>
            <person name="Shmutz J."/>
            <person name="Schroeder D."/>
            <person name="de Vargas C."/>
            <person name="Verret F."/>
            <person name="von Dassow P."/>
            <person name="Valentin K."/>
            <person name="Van de Peer Y."/>
            <person name="Wheeler G."/>
            <person name="Dacks J.B."/>
            <person name="Delwiche C.F."/>
            <person name="Dyhrman S.T."/>
            <person name="Glockner G."/>
            <person name="John U."/>
            <person name="Richards T."/>
            <person name="Worden A.Z."/>
            <person name="Zhang X."/>
            <person name="Grigoriev I.V."/>
            <person name="Allen A.E."/>
            <person name="Bidle K."/>
            <person name="Borodovsky M."/>
            <person name="Bowler C."/>
            <person name="Brownlee C."/>
            <person name="Cock J.M."/>
            <person name="Elias M."/>
            <person name="Gladyshev V.N."/>
            <person name="Groth M."/>
            <person name="Guda C."/>
            <person name="Hadaegh A."/>
            <person name="Iglesias-Rodriguez M.D."/>
            <person name="Jenkins J."/>
            <person name="Jones B.M."/>
            <person name="Lawson T."/>
            <person name="Leese F."/>
            <person name="Lindquist E."/>
            <person name="Lobanov A."/>
            <person name="Lomsadze A."/>
            <person name="Malik S.B."/>
            <person name="Marsh M.E."/>
            <person name="Mackinder L."/>
            <person name="Mock T."/>
            <person name="Mueller-Roeber B."/>
            <person name="Pagarete A."/>
            <person name="Parker M."/>
            <person name="Probert I."/>
            <person name="Quesneville H."/>
            <person name="Raines C."/>
            <person name="Rensing S.A."/>
            <person name="Riano-Pachon D.M."/>
            <person name="Richier S."/>
            <person name="Rokitta S."/>
            <person name="Shiraiwa Y."/>
            <person name="Soanes D.M."/>
            <person name="van der Giezen M."/>
            <person name="Wahlund T.M."/>
            <person name="Williams B."/>
            <person name="Wilson W."/>
            <person name="Wolfe G."/>
            <person name="Wurch L.L."/>
        </authorList>
    </citation>
    <scope>NUCLEOTIDE SEQUENCE</scope>
</reference>
<feature type="compositionally biased region" description="Low complexity" evidence="1">
    <location>
        <begin position="9"/>
        <end position="18"/>
    </location>
</feature>
<dbReference type="GeneID" id="17253660"/>
<feature type="region of interest" description="Disordered" evidence="1">
    <location>
        <begin position="152"/>
        <end position="171"/>
    </location>
</feature>
<feature type="region of interest" description="Disordered" evidence="1">
    <location>
        <begin position="55"/>
        <end position="90"/>
    </location>
</feature>
<evidence type="ECO:0000313" key="2">
    <source>
        <dbReference type="EnsemblProtists" id="EOD07439"/>
    </source>
</evidence>
<dbReference type="PaxDb" id="2903-EOD07439"/>
<reference evidence="2" key="2">
    <citation type="submission" date="2024-10" db="UniProtKB">
        <authorList>
            <consortium name="EnsemblProtists"/>
        </authorList>
    </citation>
    <scope>IDENTIFICATION</scope>
</reference>
<protein>
    <submittedName>
        <fullName evidence="2">Uncharacterized protein</fullName>
    </submittedName>
</protein>
<dbReference type="HOGENOM" id="CLU_1145142_0_0_1"/>
<evidence type="ECO:0000313" key="3">
    <source>
        <dbReference type="Proteomes" id="UP000013827"/>
    </source>
</evidence>
<feature type="compositionally biased region" description="Basic residues" evidence="1">
    <location>
        <begin position="55"/>
        <end position="74"/>
    </location>
</feature>
<dbReference type="RefSeq" id="XP_005759868.1">
    <property type="nucleotide sequence ID" value="XM_005759811.1"/>
</dbReference>
<evidence type="ECO:0000256" key="1">
    <source>
        <dbReference type="SAM" id="MobiDB-lite"/>
    </source>
</evidence>
<keyword evidence="3" id="KW-1185">Reference proteome</keyword>
<dbReference type="EnsemblProtists" id="EOD07439">
    <property type="protein sequence ID" value="EOD07439"/>
    <property type="gene ID" value="EMIHUDRAFT_438526"/>
</dbReference>
<feature type="compositionally biased region" description="Polar residues" evidence="1">
    <location>
        <begin position="76"/>
        <end position="85"/>
    </location>
</feature>
<name>A0A0D3I854_EMIH1</name>
<feature type="region of interest" description="Disordered" evidence="1">
    <location>
        <begin position="1"/>
        <end position="30"/>
    </location>
</feature>
<dbReference type="Proteomes" id="UP000013827">
    <property type="component" value="Unassembled WGS sequence"/>
</dbReference>